<dbReference type="eggNOG" id="COG3137">
    <property type="taxonomic scope" value="Bacteria"/>
</dbReference>
<dbReference type="RefSeq" id="WP_013455679.1">
    <property type="nucleotide sequence ID" value="NC_014759.1"/>
</dbReference>
<evidence type="ECO:0000313" key="3">
    <source>
        <dbReference type="Proteomes" id="UP000008720"/>
    </source>
</evidence>
<dbReference type="Proteomes" id="UP000008720">
    <property type="component" value="Chromosome"/>
</dbReference>
<feature type="signal peptide" evidence="1">
    <location>
        <begin position="1"/>
        <end position="19"/>
    </location>
</feature>
<dbReference type="OrthoDB" id="1495718at2"/>
<dbReference type="AlphaFoldDB" id="E4TP03"/>
<reference evidence="2 3" key="1">
    <citation type="journal article" date="2011" name="Stand. Genomic Sci.">
        <title>Complete genome sequence of Marivirga tractuosa type strain (H-43).</title>
        <authorList>
            <person name="Pagani I."/>
            <person name="Chertkov O."/>
            <person name="Lapidus A."/>
            <person name="Lucas S."/>
            <person name="Del Rio T.G."/>
            <person name="Tice H."/>
            <person name="Copeland A."/>
            <person name="Cheng J.F."/>
            <person name="Nolan M."/>
            <person name="Saunders E."/>
            <person name="Pitluck S."/>
            <person name="Held B."/>
            <person name="Goodwin L."/>
            <person name="Liolios K."/>
            <person name="Ovchinikova G."/>
            <person name="Ivanova N."/>
            <person name="Mavromatis K."/>
            <person name="Pati A."/>
            <person name="Chen A."/>
            <person name="Palaniappan K."/>
            <person name="Land M."/>
            <person name="Hauser L."/>
            <person name="Jeffries C.D."/>
            <person name="Detter J.C."/>
            <person name="Han C."/>
            <person name="Tapia R."/>
            <person name="Ngatchou-Djao O.D."/>
            <person name="Rohde M."/>
            <person name="Goker M."/>
            <person name="Spring S."/>
            <person name="Sikorski J."/>
            <person name="Woyke T."/>
            <person name="Bristow J."/>
            <person name="Eisen J.A."/>
            <person name="Markowitz V."/>
            <person name="Hugenholtz P."/>
            <person name="Klenk H.P."/>
            <person name="Kyrpides N.C."/>
        </authorList>
    </citation>
    <scope>NUCLEOTIDE SEQUENCE [LARGE SCALE GENOMIC DNA]</scope>
    <source>
        <strain evidence="3">ATCC 23168 / DSM 4126 / NBRC 15989 / NCIMB 1408 / VKM B-1430 / H-43</strain>
    </source>
</reference>
<name>E4TP03_MARTH</name>
<dbReference type="STRING" id="643867.Ftrac_3567"/>
<proteinExistence type="predicted"/>
<accession>E4TP03</accession>
<keyword evidence="3" id="KW-1185">Reference proteome</keyword>
<evidence type="ECO:0000313" key="2">
    <source>
        <dbReference type="EMBL" id="ADR23537.1"/>
    </source>
</evidence>
<sequence>MKITFTILFSFILSLPIFAQNDSIQSDTTYWSKGAVLNLNFSQVDLTNWNGGGQSSISIGGLTNFNANYAKGKNVWDNRLDMAYGLLRQGDGDTPFIKTDDNIILTSRYSRQLKKRMFLSAIVDFRTQFDEGLNEENIVISRFMSPGFLLGNIGLTYKYKKIFTATFSPLSSKSTFVMDDSLATAGAYGVTPGENFRFQGGINFSSSFQKDIWENVNLSTNLNLFADYEKLGNVDINWETALNFKINKFLSASYSTQLIYDDDIKSKEVINETTGESRNVAGIQFKSVMNIGLNIKI</sequence>
<feature type="chain" id="PRO_5003187211" description="DUF3078 domain-containing protein" evidence="1">
    <location>
        <begin position="20"/>
        <end position="297"/>
    </location>
</feature>
<evidence type="ECO:0008006" key="4">
    <source>
        <dbReference type="Google" id="ProtNLM"/>
    </source>
</evidence>
<evidence type="ECO:0000256" key="1">
    <source>
        <dbReference type="SAM" id="SignalP"/>
    </source>
</evidence>
<keyword evidence="1" id="KW-0732">Signal</keyword>
<dbReference type="InterPro" id="IPR021428">
    <property type="entry name" value="DUF3078"/>
</dbReference>
<protein>
    <recommendedName>
        <fullName evidence="4">DUF3078 domain-containing protein</fullName>
    </recommendedName>
</protein>
<dbReference type="EMBL" id="CP002349">
    <property type="protein sequence ID" value="ADR23537.1"/>
    <property type="molecule type" value="Genomic_DNA"/>
</dbReference>
<dbReference type="HOGENOM" id="CLU_057100_1_1_10"/>
<dbReference type="Pfam" id="PF11276">
    <property type="entry name" value="DUF3078"/>
    <property type="match status" value="1"/>
</dbReference>
<gene>
    <name evidence="2" type="ordered locus">Ftrac_3567</name>
</gene>
<organism evidence="2 3">
    <name type="scientific">Marivirga tractuosa (strain ATCC 23168 / DSM 4126 / NBRC 15989 / NCIMB 1408 / VKM B-1430 / H-43)</name>
    <name type="common">Microscilla tractuosa</name>
    <name type="synonym">Flexibacter tractuosus</name>
    <dbReference type="NCBI Taxonomy" id="643867"/>
    <lineage>
        <taxon>Bacteria</taxon>
        <taxon>Pseudomonadati</taxon>
        <taxon>Bacteroidota</taxon>
        <taxon>Cytophagia</taxon>
        <taxon>Cytophagales</taxon>
        <taxon>Marivirgaceae</taxon>
        <taxon>Marivirga</taxon>
    </lineage>
</organism>
<dbReference type="KEGG" id="mtt:Ftrac_3567"/>